<accession>A0A8H7J0I0</accession>
<dbReference type="InterPro" id="IPR006153">
    <property type="entry name" value="Cation/H_exchanger_TM"/>
</dbReference>
<dbReference type="OrthoDB" id="1288932at2759"/>
<dbReference type="GO" id="GO:0015297">
    <property type="term" value="F:antiporter activity"/>
    <property type="evidence" value="ECO:0007669"/>
    <property type="project" value="UniProtKB-KW"/>
</dbReference>
<feature type="compositionally biased region" description="Basic and acidic residues" evidence="10">
    <location>
        <begin position="279"/>
        <end position="289"/>
    </location>
</feature>
<keyword evidence="2" id="KW-0813">Transport</keyword>
<comment type="caution">
    <text evidence="13">The sequence shown here is derived from an EMBL/GenBank/DDBJ whole genome shotgun (WGS) entry which is preliminary data.</text>
</comment>
<dbReference type="GO" id="GO:0006814">
    <property type="term" value="P:sodium ion transport"/>
    <property type="evidence" value="ECO:0007669"/>
    <property type="project" value="UniProtKB-KW"/>
</dbReference>
<evidence type="ECO:0000256" key="4">
    <source>
        <dbReference type="ARBA" id="ARBA00022692"/>
    </source>
</evidence>
<organism evidence="13 14">
    <name type="scientific">Ascochyta lentis</name>
    <dbReference type="NCBI Taxonomy" id="205686"/>
    <lineage>
        <taxon>Eukaryota</taxon>
        <taxon>Fungi</taxon>
        <taxon>Dikarya</taxon>
        <taxon>Ascomycota</taxon>
        <taxon>Pezizomycotina</taxon>
        <taxon>Dothideomycetes</taxon>
        <taxon>Pleosporomycetidae</taxon>
        <taxon>Pleosporales</taxon>
        <taxon>Pleosporineae</taxon>
        <taxon>Didymellaceae</taxon>
        <taxon>Ascochyta</taxon>
    </lineage>
</organism>
<feature type="transmembrane region" description="Helical" evidence="11">
    <location>
        <begin position="365"/>
        <end position="388"/>
    </location>
</feature>
<evidence type="ECO:0000256" key="5">
    <source>
        <dbReference type="ARBA" id="ARBA00022989"/>
    </source>
</evidence>
<evidence type="ECO:0000256" key="11">
    <source>
        <dbReference type="SAM" id="Phobius"/>
    </source>
</evidence>
<evidence type="ECO:0000259" key="12">
    <source>
        <dbReference type="Pfam" id="PF00999"/>
    </source>
</evidence>
<evidence type="ECO:0000256" key="2">
    <source>
        <dbReference type="ARBA" id="ARBA00022448"/>
    </source>
</evidence>
<dbReference type="EMBL" id="RZGK01000012">
    <property type="protein sequence ID" value="KAF9694936.1"/>
    <property type="molecule type" value="Genomic_DNA"/>
</dbReference>
<feature type="transmembrane region" description="Helical" evidence="11">
    <location>
        <begin position="85"/>
        <end position="105"/>
    </location>
</feature>
<evidence type="ECO:0000256" key="9">
    <source>
        <dbReference type="ARBA" id="ARBA00023201"/>
    </source>
</evidence>
<dbReference type="InterPro" id="IPR038770">
    <property type="entry name" value="Na+/solute_symporter_sf"/>
</dbReference>
<feature type="transmembrane region" description="Helical" evidence="11">
    <location>
        <begin position="17"/>
        <end position="35"/>
    </location>
</feature>
<name>A0A8H7J0I0_9PLEO</name>
<keyword evidence="9" id="KW-0739">Sodium transport</keyword>
<evidence type="ECO:0000256" key="10">
    <source>
        <dbReference type="SAM" id="MobiDB-lite"/>
    </source>
</evidence>
<keyword evidence="6" id="KW-0915">Sodium</keyword>
<keyword evidence="3" id="KW-0050">Antiport</keyword>
<keyword evidence="7" id="KW-0406">Ion transport</keyword>
<keyword evidence="14" id="KW-1185">Reference proteome</keyword>
<dbReference type="Proteomes" id="UP000651452">
    <property type="component" value="Unassembled WGS sequence"/>
</dbReference>
<sequence>MAAASENAASLPYHEPGIAVILVLTSFLLLLNVINAALDKVLYCAKWLSIEIEQVIVQLGYLGLVLLLVYEGGLHTSFQSLKANLLLSFGVALTGISIPIGLSYTLQGLLDATPLQAFAAGAALCSTSLGTTFTVLSSSGLSTSRLGVVLTSAAMMDDVVGLVMVQVISNLGGTTFNAIAVVRPVLVSVAFAVIVPVACLTIIKPFTIWLNRYRETHATAAFNNLTHKTQTAFTLHTALLIALITGATYAGTSNLFAAYIAGATISWWDSEVPHVEFKTESEPSKEKAKAVPTSSGGLSREIAEGSVHALRPVQATRLCELTDKMSSTVMYEQYYHQAVSKILQPLFFASVGFSIPVSRMFRGAIVWQGIVYTVLMAFAKAVCGLWLVRLSITPLKNTVSRSIKGTKLPSVPHPWGKRQSIVLPGQATAATTSTTEPRMAEVLGVWGVE</sequence>
<reference evidence="13" key="2">
    <citation type="submission" date="2020-09" db="EMBL/GenBank/DDBJ databases">
        <title>Reference genome assembly for Australian Ascochyta lentis isolate Al4.</title>
        <authorList>
            <person name="Lee R.C."/>
            <person name="Farfan-Caceres L.M."/>
            <person name="Debler J.W."/>
            <person name="Williams A.H."/>
            <person name="Henares B.M."/>
        </authorList>
    </citation>
    <scope>NUCLEOTIDE SEQUENCE</scope>
    <source>
        <strain evidence="13">Al4</strain>
    </source>
</reference>
<comment type="subcellular location">
    <subcellularLocation>
        <location evidence="1">Membrane</location>
        <topology evidence="1">Multi-pass membrane protein</topology>
    </subcellularLocation>
</comment>
<evidence type="ECO:0000256" key="7">
    <source>
        <dbReference type="ARBA" id="ARBA00023065"/>
    </source>
</evidence>
<feature type="transmembrane region" description="Helical" evidence="11">
    <location>
        <begin position="55"/>
        <end position="73"/>
    </location>
</feature>
<dbReference type="GO" id="GO:0016020">
    <property type="term" value="C:membrane"/>
    <property type="evidence" value="ECO:0007669"/>
    <property type="project" value="UniProtKB-SubCell"/>
</dbReference>
<evidence type="ECO:0000256" key="8">
    <source>
        <dbReference type="ARBA" id="ARBA00023136"/>
    </source>
</evidence>
<evidence type="ECO:0000313" key="14">
    <source>
        <dbReference type="Proteomes" id="UP000651452"/>
    </source>
</evidence>
<dbReference type="AlphaFoldDB" id="A0A8H7J0I0"/>
<evidence type="ECO:0000256" key="1">
    <source>
        <dbReference type="ARBA" id="ARBA00004141"/>
    </source>
</evidence>
<proteinExistence type="predicted"/>
<feature type="region of interest" description="Disordered" evidence="10">
    <location>
        <begin position="279"/>
        <end position="298"/>
    </location>
</feature>
<feature type="domain" description="Cation/H+ exchanger transmembrane" evidence="12">
    <location>
        <begin position="64"/>
        <end position="270"/>
    </location>
</feature>
<evidence type="ECO:0000256" key="6">
    <source>
        <dbReference type="ARBA" id="ARBA00023053"/>
    </source>
</evidence>
<dbReference type="GO" id="GO:1902600">
    <property type="term" value="P:proton transmembrane transport"/>
    <property type="evidence" value="ECO:0007669"/>
    <property type="project" value="InterPro"/>
</dbReference>
<feature type="transmembrane region" description="Helical" evidence="11">
    <location>
        <begin position="148"/>
        <end position="169"/>
    </location>
</feature>
<dbReference type="PANTHER" id="PTHR43562">
    <property type="entry name" value="NAPA-TYPE SODIUM/HYDROGEN ANTIPORTER"/>
    <property type="match status" value="1"/>
</dbReference>
<dbReference type="Pfam" id="PF00999">
    <property type="entry name" value="Na_H_Exchanger"/>
    <property type="match status" value="1"/>
</dbReference>
<dbReference type="Gene3D" id="1.20.1530.20">
    <property type="match status" value="2"/>
</dbReference>
<gene>
    <name evidence="13" type="ORF">EKO04_007042</name>
</gene>
<protein>
    <recommendedName>
        <fullName evidence="12">Cation/H+ exchanger transmembrane domain-containing protein</fullName>
    </recommendedName>
</protein>
<keyword evidence="4 11" id="KW-0812">Transmembrane</keyword>
<feature type="transmembrane region" description="Helical" evidence="11">
    <location>
        <begin position="117"/>
        <end position="136"/>
    </location>
</feature>
<keyword evidence="5 11" id="KW-1133">Transmembrane helix</keyword>
<evidence type="ECO:0000256" key="3">
    <source>
        <dbReference type="ARBA" id="ARBA00022449"/>
    </source>
</evidence>
<dbReference type="PANTHER" id="PTHR43562:SF3">
    <property type="entry name" value="SODIUM ION_PROTON EXCHANGER (EUROFUNG)"/>
    <property type="match status" value="1"/>
</dbReference>
<reference evidence="13" key="1">
    <citation type="submission" date="2018-12" db="EMBL/GenBank/DDBJ databases">
        <authorList>
            <person name="Syme R.A."/>
            <person name="Farfan-Caceres L."/>
            <person name="Lichtenzveig J."/>
        </authorList>
    </citation>
    <scope>NUCLEOTIDE SEQUENCE</scope>
    <source>
        <strain evidence="13">Al4</strain>
    </source>
</reference>
<feature type="transmembrane region" description="Helical" evidence="11">
    <location>
        <begin position="181"/>
        <end position="203"/>
    </location>
</feature>
<keyword evidence="8 11" id="KW-0472">Membrane</keyword>
<evidence type="ECO:0000313" key="13">
    <source>
        <dbReference type="EMBL" id="KAF9694936.1"/>
    </source>
</evidence>